<evidence type="ECO:0000256" key="1">
    <source>
        <dbReference type="SAM" id="Phobius"/>
    </source>
</evidence>
<keyword evidence="1" id="KW-0472">Membrane</keyword>
<keyword evidence="1" id="KW-0812">Transmembrane</keyword>
<protein>
    <submittedName>
        <fullName evidence="2">Uncharacterized protein</fullName>
    </submittedName>
</protein>
<gene>
    <name evidence="2" type="ORF">M440DRAFT_270778</name>
</gene>
<sequence length="51" mass="5666">MRVYRAILQKAKAIPPIVSAATLSLELTYLLGLLFPWAEKDGFLGGRSLYI</sequence>
<accession>A0A2T4CBB1</accession>
<dbReference type="AlphaFoldDB" id="A0A2T4CBB1"/>
<evidence type="ECO:0000313" key="3">
    <source>
        <dbReference type="Proteomes" id="UP000240760"/>
    </source>
</evidence>
<reference evidence="2 3" key="1">
    <citation type="submission" date="2016-07" db="EMBL/GenBank/DDBJ databases">
        <title>Multiple horizontal gene transfer events from other fungi enriched the ability of initially mycotrophic Trichoderma (Ascomycota) to feed on dead plant biomass.</title>
        <authorList>
            <consortium name="DOE Joint Genome Institute"/>
            <person name="Aerts A."/>
            <person name="Atanasova L."/>
            <person name="Chenthamara K."/>
            <person name="Zhang J."/>
            <person name="Grujic M."/>
            <person name="Henrissat B."/>
            <person name="Kuo A."/>
            <person name="Salamov A."/>
            <person name="Lipzen A."/>
            <person name="Labutti K."/>
            <person name="Barry K."/>
            <person name="Miao Y."/>
            <person name="Rahimi M.J."/>
            <person name="Shen Q."/>
            <person name="Grigoriev I.V."/>
            <person name="Kubicek C.P."/>
            <person name="Druzhinina I.S."/>
        </authorList>
    </citation>
    <scope>NUCLEOTIDE SEQUENCE [LARGE SCALE GENOMIC DNA]</scope>
    <source>
        <strain evidence="2 3">ATCC 18648</strain>
    </source>
</reference>
<keyword evidence="3" id="KW-1185">Reference proteome</keyword>
<dbReference type="EMBL" id="KZ679129">
    <property type="protein sequence ID" value="PTB78840.1"/>
    <property type="molecule type" value="Genomic_DNA"/>
</dbReference>
<dbReference type="Proteomes" id="UP000240760">
    <property type="component" value="Unassembled WGS sequence"/>
</dbReference>
<organism evidence="2 3">
    <name type="scientific">Trichoderma longibrachiatum ATCC 18648</name>
    <dbReference type="NCBI Taxonomy" id="983965"/>
    <lineage>
        <taxon>Eukaryota</taxon>
        <taxon>Fungi</taxon>
        <taxon>Dikarya</taxon>
        <taxon>Ascomycota</taxon>
        <taxon>Pezizomycotina</taxon>
        <taxon>Sordariomycetes</taxon>
        <taxon>Hypocreomycetidae</taxon>
        <taxon>Hypocreales</taxon>
        <taxon>Hypocreaceae</taxon>
        <taxon>Trichoderma</taxon>
    </lineage>
</organism>
<name>A0A2T4CBB1_TRILO</name>
<evidence type="ECO:0000313" key="2">
    <source>
        <dbReference type="EMBL" id="PTB78840.1"/>
    </source>
</evidence>
<feature type="transmembrane region" description="Helical" evidence="1">
    <location>
        <begin position="20"/>
        <end position="38"/>
    </location>
</feature>
<keyword evidence="1" id="KW-1133">Transmembrane helix</keyword>
<proteinExistence type="predicted"/>